<name>A0A9N9EKM8_9GLOM</name>
<dbReference type="Gene3D" id="1.10.10.60">
    <property type="entry name" value="Homeodomain-like"/>
    <property type="match status" value="1"/>
</dbReference>
<keyword evidence="2" id="KW-1185">Reference proteome</keyword>
<proteinExistence type="predicted"/>
<reference evidence="1" key="1">
    <citation type="submission" date="2021-06" db="EMBL/GenBank/DDBJ databases">
        <authorList>
            <person name="Kallberg Y."/>
            <person name="Tangrot J."/>
            <person name="Rosling A."/>
        </authorList>
    </citation>
    <scope>NUCLEOTIDE SEQUENCE</scope>
    <source>
        <strain evidence="1">CL551</strain>
    </source>
</reference>
<sequence>KHDEPSITQAELVNWVRETLSKTIIQETISNTLKYSTEILTEDIIINAKWQRQHKVIYPKLEEYLFE</sequence>
<dbReference type="OrthoDB" id="125347at2759"/>
<organism evidence="1 2">
    <name type="scientific">Acaulospora morrowiae</name>
    <dbReference type="NCBI Taxonomy" id="94023"/>
    <lineage>
        <taxon>Eukaryota</taxon>
        <taxon>Fungi</taxon>
        <taxon>Fungi incertae sedis</taxon>
        <taxon>Mucoromycota</taxon>
        <taxon>Glomeromycotina</taxon>
        <taxon>Glomeromycetes</taxon>
        <taxon>Diversisporales</taxon>
        <taxon>Acaulosporaceae</taxon>
        <taxon>Acaulospora</taxon>
    </lineage>
</organism>
<dbReference type="AlphaFoldDB" id="A0A9N9EKM8"/>
<accession>A0A9N9EKM8</accession>
<protein>
    <submittedName>
        <fullName evidence="1">2647_t:CDS:1</fullName>
    </submittedName>
</protein>
<evidence type="ECO:0000313" key="1">
    <source>
        <dbReference type="EMBL" id="CAG8679167.1"/>
    </source>
</evidence>
<dbReference type="Proteomes" id="UP000789342">
    <property type="component" value="Unassembled WGS sequence"/>
</dbReference>
<evidence type="ECO:0000313" key="2">
    <source>
        <dbReference type="Proteomes" id="UP000789342"/>
    </source>
</evidence>
<gene>
    <name evidence="1" type="ORF">AMORRO_LOCUS11168</name>
</gene>
<comment type="caution">
    <text evidence="1">The sequence shown here is derived from an EMBL/GenBank/DDBJ whole genome shotgun (WGS) entry which is preliminary data.</text>
</comment>
<feature type="non-terminal residue" evidence="1">
    <location>
        <position position="1"/>
    </location>
</feature>
<dbReference type="EMBL" id="CAJVPV010013616">
    <property type="protein sequence ID" value="CAG8679167.1"/>
    <property type="molecule type" value="Genomic_DNA"/>
</dbReference>